<feature type="non-terminal residue" evidence="6">
    <location>
        <position position="678"/>
    </location>
</feature>
<dbReference type="GO" id="GO:0072659">
    <property type="term" value="P:protein localization to plasma membrane"/>
    <property type="evidence" value="ECO:0007669"/>
    <property type="project" value="TreeGrafter"/>
</dbReference>
<dbReference type="AlphaFoldDB" id="A0A852AMF5"/>
<evidence type="ECO:0000259" key="5">
    <source>
        <dbReference type="PROSITE" id="PS50002"/>
    </source>
</evidence>
<name>A0A852AMF5_9CORV</name>
<dbReference type="InterPro" id="IPR029294">
    <property type="entry name" value="hSH3"/>
</dbReference>
<feature type="compositionally biased region" description="Acidic residues" evidence="4">
    <location>
        <begin position="618"/>
        <end position="627"/>
    </location>
</feature>
<dbReference type="PROSITE" id="PS50002">
    <property type="entry name" value="SH3"/>
    <property type="match status" value="1"/>
</dbReference>
<keyword evidence="7" id="KW-1185">Reference proteome</keyword>
<feature type="compositionally biased region" description="Acidic residues" evidence="4">
    <location>
        <begin position="582"/>
        <end position="594"/>
    </location>
</feature>
<dbReference type="PANTHER" id="PTHR16830:SF13">
    <property type="entry name" value="FYN-BINDING PROTEIN 1"/>
    <property type="match status" value="1"/>
</dbReference>
<dbReference type="InterPro" id="IPR001452">
    <property type="entry name" value="SH3_domain"/>
</dbReference>
<dbReference type="GO" id="GO:0005886">
    <property type="term" value="C:plasma membrane"/>
    <property type="evidence" value="ECO:0007669"/>
    <property type="project" value="InterPro"/>
</dbReference>
<reference evidence="6" key="1">
    <citation type="submission" date="2019-10" db="EMBL/GenBank/DDBJ databases">
        <title>Bird 10,000 Genomes (B10K) Project - Family phase.</title>
        <authorList>
            <person name="Zhang G."/>
        </authorList>
    </citation>
    <scope>NUCLEOTIDE SEQUENCE</scope>
    <source>
        <strain evidence="6">B10K-DU-002-57</strain>
        <tissue evidence="6">Muscle</tissue>
    </source>
</reference>
<feature type="compositionally biased region" description="Pro residues" evidence="4">
    <location>
        <begin position="385"/>
        <end position="401"/>
    </location>
</feature>
<dbReference type="FunFam" id="2.30.30.40:FF:000133">
    <property type="entry name" value="FYN-binding protein-like isoform X2"/>
    <property type="match status" value="1"/>
</dbReference>
<protein>
    <submittedName>
        <fullName evidence="6">FYB1 protein</fullName>
    </submittedName>
</protein>
<feature type="region of interest" description="Disordered" evidence="4">
    <location>
        <begin position="566"/>
        <end position="640"/>
    </location>
</feature>
<evidence type="ECO:0000256" key="3">
    <source>
        <dbReference type="PROSITE-ProRule" id="PRU00192"/>
    </source>
</evidence>
<feature type="compositionally biased region" description="Basic and acidic residues" evidence="4">
    <location>
        <begin position="1"/>
        <end position="12"/>
    </location>
</feature>
<dbReference type="Pfam" id="PF14603">
    <property type="entry name" value="hSH3"/>
    <property type="match status" value="1"/>
</dbReference>
<dbReference type="Gene3D" id="2.30.30.40">
    <property type="entry name" value="SH3 Domains"/>
    <property type="match status" value="1"/>
</dbReference>
<organism evidence="6 7">
    <name type="scientific">Chloropsis cyanopogon</name>
    <dbReference type="NCBI Taxonomy" id="1218682"/>
    <lineage>
        <taxon>Eukaryota</taxon>
        <taxon>Metazoa</taxon>
        <taxon>Chordata</taxon>
        <taxon>Craniata</taxon>
        <taxon>Vertebrata</taxon>
        <taxon>Euteleostomi</taxon>
        <taxon>Archelosauria</taxon>
        <taxon>Archosauria</taxon>
        <taxon>Dinosauria</taxon>
        <taxon>Saurischia</taxon>
        <taxon>Theropoda</taxon>
        <taxon>Coelurosauria</taxon>
        <taxon>Aves</taxon>
        <taxon>Neognathae</taxon>
        <taxon>Neoaves</taxon>
        <taxon>Telluraves</taxon>
        <taxon>Australaves</taxon>
        <taxon>Passeriformes</taxon>
        <taxon>Corvoidea</taxon>
        <taxon>Irenidae</taxon>
        <taxon>Chloropsis</taxon>
    </lineage>
</organism>
<feature type="non-terminal residue" evidence="6">
    <location>
        <position position="1"/>
    </location>
</feature>
<dbReference type="SUPFAM" id="SSF50044">
    <property type="entry name" value="SH3-domain"/>
    <property type="match status" value="1"/>
</dbReference>
<feature type="region of interest" description="Disordered" evidence="4">
    <location>
        <begin position="46"/>
        <end position="429"/>
    </location>
</feature>
<feature type="region of interest" description="Disordered" evidence="4">
    <location>
        <begin position="658"/>
        <end position="678"/>
    </location>
</feature>
<dbReference type="EMBL" id="WEZZ01002098">
    <property type="protein sequence ID" value="NXP57541.1"/>
    <property type="molecule type" value="Genomic_DNA"/>
</dbReference>
<dbReference type="Proteomes" id="UP000614263">
    <property type="component" value="Unassembled WGS sequence"/>
</dbReference>
<evidence type="ECO:0000256" key="4">
    <source>
        <dbReference type="SAM" id="MobiDB-lite"/>
    </source>
</evidence>
<proteinExistence type="predicted"/>
<sequence>MEKFERRIRDTEDASISRPVKMPRQEVFTGLQTRIAALEKSTNKGYAAFCPEPSTTHQPVQPPAVKPSSDDKTEKDPNPPRLNLVAQRFGVQLQPTNRGNDEKAGCSKLSIKTSNPSKEDPKPLNPKPAWNKFRTPLDKEKNPPGPKPNLNFASQENEAKPEFSKVAAVKEKLRSATQEMELKPPVSKSRLAQKSSLNNEVSQNEGTSNRSGFLQRQSGPRTNIYAPQEAKEMGENSNSAAEASGSNFPKVAQKLTGHRSSFSKGTPKTVAENTEEKGMRPAKNIFLSKTVQEESDSSCKFHKMNTALAAGRPSGEPPEKEDENRSSKMPKRKILPPVFKMGQPPQKPNRPLTVDLGTFQKSSQKKNPKNEGLKQKAPSSAAFAPPIPPSHTAVPPPPPAFHPSLQVPAAPSLPPRNIKPSSETMNLENEENYDDVEFVSRGRVASHILSWQCTFRSSMRKEKRPRREKEDKRMDQEKKEQKEKEKKEQELRKKFKLTGPIEVLHQARACVDHKGGKNELSVRQGDEIEIIRLTDNPEGKWLGRIKGCYGYIKTTMVEIDYDSLKSKQKPSTTAAVKHTDSDQEMYDDIGEQDDTTSSQSGDQTGCGNMFPPPPSDQDIYDGIDDEDAIARSVSQDEDKNGVWPWGILKRLKVKDGKKKSVRDKTAKVNEAEENENLL</sequence>
<keyword evidence="1 3" id="KW-0728">SH3 domain</keyword>
<feature type="compositionally biased region" description="Basic and acidic residues" evidence="4">
    <location>
        <begin position="465"/>
        <end position="490"/>
    </location>
</feature>
<feature type="region of interest" description="Disordered" evidence="4">
    <location>
        <begin position="1"/>
        <end position="21"/>
    </location>
</feature>
<feature type="region of interest" description="Disordered" evidence="4">
    <location>
        <begin position="457"/>
        <end position="490"/>
    </location>
</feature>
<dbReference type="InterPro" id="IPR036028">
    <property type="entry name" value="SH3-like_dom_sf"/>
</dbReference>
<gene>
    <name evidence="6" type="primary">Fyb1</name>
    <name evidence="6" type="ORF">CHLCYA_R09189</name>
</gene>
<evidence type="ECO:0000313" key="7">
    <source>
        <dbReference type="Proteomes" id="UP000614263"/>
    </source>
</evidence>
<dbReference type="GO" id="GO:0007229">
    <property type="term" value="P:integrin-mediated signaling pathway"/>
    <property type="evidence" value="ECO:0007669"/>
    <property type="project" value="InterPro"/>
</dbReference>
<dbReference type="PANTHER" id="PTHR16830">
    <property type="entry name" value="SH2 CONTAINING ADAPTOR PRAM-1 RELATED"/>
    <property type="match status" value="1"/>
</dbReference>
<keyword evidence="2" id="KW-0597">Phosphoprotein</keyword>
<accession>A0A852AMF5</accession>
<dbReference type="InterPro" id="IPR043443">
    <property type="entry name" value="FYB1/2-like"/>
</dbReference>
<feature type="compositionally biased region" description="Basic and acidic residues" evidence="4">
    <location>
        <begin position="157"/>
        <end position="174"/>
    </location>
</feature>
<feature type="compositionally biased region" description="Polar residues" evidence="4">
    <location>
        <begin position="595"/>
        <end position="606"/>
    </location>
</feature>
<dbReference type="SMART" id="SM00326">
    <property type="entry name" value="SH3"/>
    <property type="match status" value="1"/>
</dbReference>
<feature type="compositionally biased region" description="Basic and acidic residues" evidence="4">
    <location>
        <begin position="68"/>
        <end position="78"/>
    </location>
</feature>
<dbReference type="GO" id="GO:0050852">
    <property type="term" value="P:T cell receptor signaling pathway"/>
    <property type="evidence" value="ECO:0007669"/>
    <property type="project" value="TreeGrafter"/>
</dbReference>
<feature type="domain" description="SH3" evidence="5">
    <location>
        <begin position="502"/>
        <end position="562"/>
    </location>
</feature>
<feature type="compositionally biased region" description="Low complexity" evidence="4">
    <location>
        <begin position="235"/>
        <end position="247"/>
    </location>
</feature>
<feature type="compositionally biased region" description="Polar residues" evidence="4">
    <location>
        <begin position="190"/>
        <end position="221"/>
    </location>
</feature>
<comment type="caution">
    <text evidence="6">The sequence shown here is derived from an EMBL/GenBank/DDBJ whole genome shotgun (WGS) entry which is preliminary data.</text>
</comment>
<evidence type="ECO:0000256" key="2">
    <source>
        <dbReference type="ARBA" id="ARBA00022553"/>
    </source>
</evidence>
<evidence type="ECO:0000313" key="6">
    <source>
        <dbReference type="EMBL" id="NXP57541.1"/>
    </source>
</evidence>
<evidence type="ECO:0000256" key="1">
    <source>
        <dbReference type="ARBA" id="ARBA00022443"/>
    </source>
</evidence>